<proteinExistence type="predicted"/>
<evidence type="ECO:0000313" key="2">
    <source>
        <dbReference type="EMBL" id="NYE18060.1"/>
    </source>
</evidence>
<dbReference type="InterPro" id="IPR041657">
    <property type="entry name" value="HTH_17"/>
</dbReference>
<protein>
    <submittedName>
        <fullName evidence="2">Putative DNA-binding transcriptional regulator AlpA</fullName>
    </submittedName>
</protein>
<dbReference type="Pfam" id="PF12728">
    <property type="entry name" value="HTH_17"/>
    <property type="match status" value="1"/>
</dbReference>
<sequence>MERVVTGAGLLRPDQVATILGVSVNTLAIWRHNRRGPSFLKFGRQVRYPSDVIDEFLERSRRVCNPEISRKR</sequence>
<dbReference type="InterPro" id="IPR009061">
    <property type="entry name" value="DNA-bd_dom_put_sf"/>
</dbReference>
<keyword evidence="3" id="KW-1185">Reference proteome</keyword>
<gene>
    <name evidence="2" type="ORF">BJ991_000088</name>
</gene>
<dbReference type="EMBL" id="JACCBV010000001">
    <property type="protein sequence ID" value="NYE18060.1"/>
    <property type="molecule type" value="Genomic_DNA"/>
</dbReference>
<evidence type="ECO:0000313" key="3">
    <source>
        <dbReference type="Proteomes" id="UP000576969"/>
    </source>
</evidence>
<accession>A0A7Y9GK84</accession>
<dbReference type="Proteomes" id="UP000576969">
    <property type="component" value="Unassembled WGS sequence"/>
</dbReference>
<comment type="caution">
    <text evidence="2">The sequence shown here is derived from an EMBL/GenBank/DDBJ whole genome shotgun (WGS) entry which is preliminary data.</text>
</comment>
<evidence type="ECO:0000259" key="1">
    <source>
        <dbReference type="Pfam" id="PF12728"/>
    </source>
</evidence>
<reference evidence="2 3" key="1">
    <citation type="submission" date="2020-07" db="EMBL/GenBank/DDBJ databases">
        <title>Sequencing the genomes of 1000 actinobacteria strains.</title>
        <authorList>
            <person name="Klenk H.-P."/>
        </authorList>
    </citation>
    <scope>NUCLEOTIDE SEQUENCE [LARGE SCALE GENOMIC DNA]</scope>
    <source>
        <strain evidence="2 3">DSM 24662</strain>
    </source>
</reference>
<dbReference type="GO" id="GO:0003677">
    <property type="term" value="F:DNA binding"/>
    <property type="evidence" value="ECO:0007669"/>
    <property type="project" value="UniProtKB-KW"/>
</dbReference>
<dbReference type="RefSeq" id="WP_179486500.1">
    <property type="nucleotide sequence ID" value="NZ_JACCBV010000001.1"/>
</dbReference>
<organism evidence="2 3">
    <name type="scientific">Microbacterium immunditiarum</name>
    <dbReference type="NCBI Taxonomy" id="337480"/>
    <lineage>
        <taxon>Bacteria</taxon>
        <taxon>Bacillati</taxon>
        <taxon>Actinomycetota</taxon>
        <taxon>Actinomycetes</taxon>
        <taxon>Micrococcales</taxon>
        <taxon>Microbacteriaceae</taxon>
        <taxon>Microbacterium</taxon>
    </lineage>
</organism>
<dbReference type="AlphaFoldDB" id="A0A7Y9GK84"/>
<name>A0A7Y9GK84_9MICO</name>
<feature type="domain" description="Helix-turn-helix" evidence="1">
    <location>
        <begin position="10"/>
        <end position="60"/>
    </location>
</feature>
<dbReference type="SUPFAM" id="SSF46955">
    <property type="entry name" value="Putative DNA-binding domain"/>
    <property type="match status" value="1"/>
</dbReference>
<keyword evidence="2" id="KW-0238">DNA-binding</keyword>